<dbReference type="Gene3D" id="1.10.3260.10">
    <property type="entry name" value="DNA ligase, ATP-dependent, N-terminal domain"/>
    <property type="match status" value="1"/>
</dbReference>
<dbReference type="InterPro" id="IPR012308">
    <property type="entry name" value="DNA_ligase_ATP-dep_N"/>
</dbReference>
<dbReference type="PROSITE" id="PS50160">
    <property type="entry name" value="DNA_LIGASE_A3"/>
    <property type="match status" value="1"/>
</dbReference>
<evidence type="ECO:0000256" key="3">
    <source>
        <dbReference type="ARBA" id="ARBA00022598"/>
    </source>
</evidence>
<dbReference type="SUPFAM" id="SSF50249">
    <property type="entry name" value="Nucleic acid-binding proteins"/>
    <property type="match status" value="1"/>
</dbReference>
<dbReference type="EMBL" id="JAHBMH010000044">
    <property type="protein sequence ID" value="KAK1936353.1"/>
    <property type="molecule type" value="Genomic_DNA"/>
</dbReference>
<dbReference type="PROSITE" id="PS00333">
    <property type="entry name" value="DNA_LIGASE_A2"/>
    <property type="match status" value="1"/>
</dbReference>
<evidence type="ECO:0000313" key="19">
    <source>
        <dbReference type="EMBL" id="KAK1936353.1"/>
    </source>
</evidence>
<name>A0AAD9LH04_BABDI</name>
<evidence type="ECO:0000256" key="9">
    <source>
        <dbReference type="ARBA" id="ARBA00023172"/>
    </source>
</evidence>
<accession>A0AAD9LH04</accession>
<keyword evidence="12" id="KW-0131">Cell cycle</keyword>
<dbReference type="NCBIfam" id="TIGR00574">
    <property type="entry name" value="dnl1"/>
    <property type="match status" value="1"/>
</dbReference>
<comment type="catalytic activity">
    <reaction evidence="13 14">
        <text>ATP + (deoxyribonucleotide)n-3'-hydroxyl + 5'-phospho-(deoxyribonucleotide)m = (deoxyribonucleotide)n+m + AMP + diphosphate.</text>
        <dbReference type="EC" id="6.5.1.1"/>
    </reaction>
</comment>
<keyword evidence="11" id="KW-0539">Nucleus</keyword>
<evidence type="ECO:0000256" key="10">
    <source>
        <dbReference type="ARBA" id="ARBA00023204"/>
    </source>
</evidence>
<evidence type="ECO:0000256" key="16">
    <source>
        <dbReference type="SAM" id="MobiDB-lite"/>
    </source>
</evidence>
<dbReference type="GO" id="GO:0003677">
    <property type="term" value="F:DNA binding"/>
    <property type="evidence" value="ECO:0007669"/>
    <property type="project" value="InterPro"/>
</dbReference>
<dbReference type="InterPro" id="IPR012309">
    <property type="entry name" value="DNA_ligase_ATP-dep_C"/>
</dbReference>
<dbReference type="EC" id="6.5.1.1" evidence="14"/>
<evidence type="ECO:0000256" key="8">
    <source>
        <dbReference type="ARBA" id="ARBA00022840"/>
    </source>
</evidence>
<feature type="region of interest" description="Disordered" evidence="16">
    <location>
        <begin position="51"/>
        <end position="77"/>
    </location>
</feature>
<evidence type="ECO:0000259" key="18">
    <source>
        <dbReference type="PROSITE" id="PS50160"/>
    </source>
</evidence>
<evidence type="ECO:0000256" key="12">
    <source>
        <dbReference type="ARBA" id="ARBA00023306"/>
    </source>
</evidence>
<dbReference type="Pfam" id="PF04675">
    <property type="entry name" value="DNA_ligase_A_N"/>
    <property type="match status" value="1"/>
</dbReference>
<comment type="similarity">
    <text evidence="2 15">Belongs to the ATP-dependent DNA ligase family.</text>
</comment>
<evidence type="ECO:0000256" key="2">
    <source>
        <dbReference type="ARBA" id="ARBA00007572"/>
    </source>
</evidence>
<dbReference type="GO" id="GO:0006273">
    <property type="term" value="P:lagging strand elongation"/>
    <property type="evidence" value="ECO:0007669"/>
    <property type="project" value="TreeGrafter"/>
</dbReference>
<dbReference type="GO" id="GO:0006310">
    <property type="term" value="P:DNA recombination"/>
    <property type="evidence" value="ECO:0007669"/>
    <property type="project" value="UniProtKB-KW"/>
</dbReference>
<proteinExistence type="inferred from homology"/>
<keyword evidence="3 14" id="KW-0436">Ligase</keyword>
<dbReference type="GO" id="GO:0005634">
    <property type="term" value="C:nucleus"/>
    <property type="evidence" value="ECO:0007669"/>
    <property type="project" value="UniProtKB-SubCell"/>
</dbReference>
<organism evidence="19 20">
    <name type="scientific">Babesia divergens</name>
    <dbReference type="NCBI Taxonomy" id="32595"/>
    <lineage>
        <taxon>Eukaryota</taxon>
        <taxon>Sar</taxon>
        <taxon>Alveolata</taxon>
        <taxon>Apicomplexa</taxon>
        <taxon>Aconoidasida</taxon>
        <taxon>Piroplasmida</taxon>
        <taxon>Babesiidae</taxon>
        <taxon>Babesia</taxon>
    </lineage>
</organism>
<keyword evidence="4" id="KW-0132">Cell division</keyword>
<dbReference type="InterPro" id="IPR012340">
    <property type="entry name" value="NA-bd_OB-fold"/>
</dbReference>
<evidence type="ECO:0000256" key="17">
    <source>
        <dbReference type="SAM" id="SignalP"/>
    </source>
</evidence>
<evidence type="ECO:0000256" key="14">
    <source>
        <dbReference type="RuleBase" id="RU000617"/>
    </source>
</evidence>
<reference evidence="19" key="1">
    <citation type="journal article" date="2014" name="Nucleic Acids Res.">
        <title>The evolutionary dynamics of variant antigen genes in Babesia reveal a history of genomic innovation underlying host-parasite interaction.</title>
        <authorList>
            <person name="Jackson A.P."/>
            <person name="Otto T.D."/>
            <person name="Darby A."/>
            <person name="Ramaprasad A."/>
            <person name="Xia D."/>
            <person name="Echaide I.E."/>
            <person name="Farber M."/>
            <person name="Gahlot S."/>
            <person name="Gamble J."/>
            <person name="Gupta D."/>
            <person name="Gupta Y."/>
            <person name="Jackson L."/>
            <person name="Malandrin L."/>
            <person name="Malas T.B."/>
            <person name="Moussa E."/>
            <person name="Nair M."/>
            <person name="Reid A.J."/>
            <person name="Sanders M."/>
            <person name="Sharma J."/>
            <person name="Tracey A."/>
            <person name="Quail M.A."/>
            <person name="Weir W."/>
            <person name="Wastling J.M."/>
            <person name="Hall N."/>
            <person name="Willadsen P."/>
            <person name="Lingelbach K."/>
            <person name="Shiels B."/>
            <person name="Tait A."/>
            <person name="Berriman M."/>
            <person name="Allred D.R."/>
            <person name="Pain A."/>
        </authorList>
    </citation>
    <scope>NUCLEOTIDE SEQUENCE</scope>
    <source>
        <strain evidence="19">1802A</strain>
    </source>
</reference>
<dbReference type="PANTHER" id="PTHR45674:SF4">
    <property type="entry name" value="DNA LIGASE 1"/>
    <property type="match status" value="1"/>
</dbReference>
<dbReference type="GO" id="GO:0005524">
    <property type="term" value="F:ATP binding"/>
    <property type="evidence" value="ECO:0007669"/>
    <property type="project" value="UniProtKB-KW"/>
</dbReference>
<dbReference type="InterPro" id="IPR016059">
    <property type="entry name" value="DNA_ligase_ATP-dep_CS"/>
</dbReference>
<evidence type="ECO:0000256" key="5">
    <source>
        <dbReference type="ARBA" id="ARBA00022705"/>
    </source>
</evidence>
<dbReference type="CDD" id="cd07969">
    <property type="entry name" value="OBF_DNA_ligase_I"/>
    <property type="match status" value="1"/>
</dbReference>
<reference evidence="19" key="2">
    <citation type="submission" date="2021-05" db="EMBL/GenBank/DDBJ databases">
        <authorList>
            <person name="Pain A."/>
        </authorList>
    </citation>
    <scope>NUCLEOTIDE SEQUENCE</scope>
    <source>
        <strain evidence="19">1802A</strain>
    </source>
</reference>
<dbReference type="InterPro" id="IPR012310">
    <property type="entry name" value="DNA_ligase_ATP-dep_cent"/>
</dbReference>
<evidence type="ECO:0000256" key="11">
    <source>
        <dbReference type="ARBA" id="ARBA00023242"/>
    </source>
</evidence>
<keyword evidence="6 14" id="KW-0547">Nucleotide-binding</keyword>
<comment type="caution">
    <text evidence="19">The sequence shown here is derived from an EMBL/GenBank/DDBJ whole genome shotgun (WGS) entry which is preliminary data.</text>
</comment>
<dbReference type="GO" id="GO:0006281">
    <property type="term" value="P:DNA repair"/>
    <property type="evidence" value="ECO:0007669"/>
    <property type="project" value="UniProtKB-KW"/>
</dbReference>
<feature type="chain" id="PRO_5042257336" description="DNA ligase" evidence="17">
    <location>
        <begin position="26"/>
        <end position="830"/>
    </location>
</feature>
<dbReference type="FunFam" id="2.40.50.140:FF:000062">
    <property type="entry name" value="DNA ligase"/>
    <property type="match status" value="1"/>
</dbReference>
<feature type="signal peptide" evidence="17">
    <location>
        <begin position="1"/>
        <end position="25"/>
    </location>
</feature>
<dbReference type="Gene3D" id="3.30.470.30">
    <property type="entry name" value="DNA ligase/mRNA capping enzyme"/>
    <property type="match status" value="1"/>
</dbReference>
<protein>
    <recommendedName>
        <fullName evidence="14">DNA ligase</fullName>
        <ecNumber evidence="14">6.5.1.1</ecNumber>
    </recommendedName>
</protein>
<dbReference type="AlphaFoldDB" id="A0AAD9LH04"/>
<dbReference type="InterPro" id="IPR036599">
    <property type="entry name" value="DNA_ligase_N_sf"/>
</dbReference>
<gene>
    <name evidence="19" type="ORF">X943_002924</name>
</gene>
<keyword evidence="7 14" id="KW-0227">DNA damage</keyword>
<dbReference type="Proteomes" id="UP001195914">
    <property type="component" value="Unassembled WGS sequence"/>
</dbReference>
<dbReference type="Gene3D" id="2.40.50.140">
    <property type="entry name" value="Nucleic acid-binding proteins"/>
    <property type="match status" value="1"/>
</dbReference>
<dbReference type="PANTHER" id="PTHR45674">
    <property type="entry name" value="DNA LIGASE 1/3 FAMILY MEMBER"/>
    <property type="match status" value="1"/>
</dbReference>
<dbReference type="InterPro" id="IPR050191">
    <property type="entry name" value="ATP-dep_DNA_ligase"/>
</dbReference>
<dbReference type="GO" id="GO:0071897">
    <property type="term" value="P:DNA biosynthetic process"/>
    <property type="evidence" value="ECO:0007669"/>
    <property type="project" value="InterPro"/>
</dbReference>
<dbReference type="Pfam" id="PF04679">
    <property type="entry name" value="DNA_ligase_A_C"/>
    <property type="match status" value="1"/>
</dbReference>
<dbReference type="FunFam" id="3.30.470.30:FF:000002">
    <property type="entry name" value="DNA ligase"/>
    <property type="match status" value="1"/>
</dbReference>
<evidence type="ECO:0000313" key="20">
    <source>
        <dbReference type="Proteomes" id="UP001195914"/>
    </source>
</evidence>
<sequence>MRRHFAAPLLALLLNPSSISQLCLAYLQTPSFTMSGSMNIKKFFDVQHNPARGTPKSRLTVEHPVPSRRSRVNSKESPAMRIGAVADTPGGLSGTDDLFGSQDDDAKSVASSVMGSQGTVEGESPVVGKSPKKYKVSPLRTVAADEPAVGSLFNTQVKEGDQTADIMSAKFDPSLFDVSPYIAKYPPPQEKDSFLFSFLVEILQKVDDAFKSGLGSRKYVFTLLSNFFRVLIYHKPSDVVPAVYIILNRISAEYEGEEIGVGDSMLVKAMAESYGKSEKAVKEMVTKHEDLGIVASLSSCTSQTIVKLPDLTIIGVLNHFKSIAAETGKASMNRKRELIKRLLIAAKKTEAKYIIRCLQQKLRIGVNSVTLVHSIADATYLTKAAKDGQPAIGDIRVSGIKPVNTFDEIEKAVKTATTHLPCIETVITHLLDGDNCEELLEHCKIRPGIPVRPMLAKAANKTADIMQAIGGENTMFTCEYKYDGERVQIHMLKDRSVKLFSRNMENVCQKYPDVMENFLTCVRPEVTDCIIDCEVVAYDPENGKIMTFQQLSTRKRKLVTVKDISIPVCMYVFDILYRNGEPLVTRSLAERRTALEATVTVKHNILSFACRKDMNSLDELDDFLRQALSDSCEGLMIKSLGRDATYEPQKRTNNWLKFKKDYIDGMGDSFDLVPIAGFLGKGKRTSVYGSYLLAVYDPVREVYQSVCKTGSGFNDQTLKDLYEDLQEHITAHKLPVYEVSPKLEPDVWFNPVKVWECKAADLSISPIYTAGQEITPSQKGIGLRFPRFIRMREDKNPTDATTSQQIYEMYQSQFNKTIFEELGTPSKLQA</sequence>
<feature type="region of interest" description="Disordered" evidence="16">
    <location>
        <begin position="112"/>
        <end position="131"/>
    </location>
</feature>
<evidence type="ECO:0000256" key="13">
    <source>
        <dbReference type="ARBA" id="ARBA00034003"/>
    </source>
</evidence>
<keyword evidence="10 14" id="KW-0234">DNA repair</keyword>
<dbReference type="SUPFAM" id="SSF56091">
    <property type="entry name" value="DNA ligase/mRNA capping enzyme, catalytic domain"/>
    <property type="match status" value="1"/>
</dbReference>
<keyword evidence="17" id="KW-0732">Signal</keyword>
<dbReference type="GO" id="GO:0003910">
    <property type="term" value="F:DNA ligase (ATP) activity"/>
    <property type="evidence" value="ECO:0007669"/>
    <property type="project" value="UniProtKB-EC"/>
</dbReference>
<dbReference type="CDD" id="cd07900">
    <property type="entry name" value="Adenylation_DNA_ligase_I_Euk"/>
    <property type="match status" value="1"/>
</dbReference>
<evidence type="ECO:0000256" key="6">
    <source>
        <dbReference type="ARBA" id="ARBA00022741"/>
    </source>
</evidence>
<comment type="subcellular location">
    <subcellularLocation>
        <location evidence="1">Nucleus</location>
    </subcellularLocation>
</comment>
<keyword evidence="9 14" id="KW-0233">DNA recombination</keyword>
<keyword evidence="5" id="KW-0235">DNA replication</keyword>
<feature type="domain" description="ATP-dependent DNA ligase family profile" evidence="18">
    <location>
        <begin position="561"/>
        <end position="697"/>
    </location>
</feature>
<keyword evidence="8 14" id="KW-0067">ATP-binding</keyword>
<dbReference type="GO" id="GO:0005739">
    <property type="term" value="C:mitochondrion"/>
    <property type="evidence" value="ECO:0007669"/>
    <property type="project" value="TreeGrafter"/>
</dbReference>
<evidence type="ECO:0000256" key="15">
    <source>
        <dbReference type="RuleBase" id="RU004196"/>
    </source>
</evidence>
<keyword evidence="20" id="KW-1185">Reference proteome</keyword>
<dbReference type="GO" id="GO:0051301">
    <property type="term" value="P:cell division"/>
    <property type="evidence" value="ECO:0007669"/>
    <property type="project" value="UniProtKB-KW"/>
</dbReference>
<dbReference type="Pfam" id="PF01068">
    <property type="entry name" value="DNA_ligase_A_M"/>
    <property type="match status" value="1"/>
</dbReference>
<evidence type="ECO:0000256" key="4">
    <source>
        <dbReference type="ARBA" id="ARBA00022618"/>
    </source>
</evidence>
<evidence type="ECO:0000256" key="7">
    <source>
        <dbReference type="ARBA" id="ARBA00022763"/>
    </source>
</evidence>
<dbReference type="InterPro" id="IPR000977">
    <property type="entry name" value="DNA_ligase_ATP-dep"/>
</dbReference>
<dbReference type="SUPFAM" id="SSF117018">
    <property type="entry name" value="ATP-dependent DNA ligase DNA-binding domain"/>
    <property type="match status" value="1"/>
</dbReference>
<dbReference type="PROSITE" id="PS00697">
    <property type="entry name" value="DNA_LIGASE_A1"/>
    <property type="match status" value="1"/>
</dbReference>
<evidence type="ECO:0000256" key="1">
    <source>
        <dbReference type="ARBA" id="ARBA00004123"/>
    </source>
</evidence>